<accession>A0ABV7F487</accession>
<keyword evidence="4" id="KW-0410">Iron transport</keyword>
<keyword evidence="10 11" id="KW-0998">Cell outer membrane</keyword>
<feature type="domain" description="TonB-dependent receptor plug" evidence="14">
    <location>
        <begin position="74"/>
        <end position="187"/>
    </location>
</feature>
<name>A0ABV7F487_9BURK</name>
<dbReference type="EMBL" id="JBHRTP010000028">
    <property type="protein sequence ID" value="MFC3108345.1"/>
    <property type="molecule type" value="Genomic_DNA"/>
</dbReference>
<dbReference type="Pfam" id="PF07715">
    <property type="entry name" value="Plug"/>
    <property type="match status" value="1"/>
</dbReference>
<evidence type="ECO:0000256" key="11">
    <source>
        <dbReference type="PROSITE-ProRule" id="PRU01360"/>
    </source>
</evidence>
<dbReference type="Gene3D" id="2.40.170.20">
    <property type="entry name" value="TonB-dependent receptor, beta-barrel domain"/>
    <property type="match status" value="1"/>
</dbReference>
<keyword evidence="9 11" id="KW-0472">Membrane</keyword>
<comment type="subcellular location">
    <subcellularLocation>
        <location evidence="1 11">Cell outer membrane</location>
        <topology evidence="1 11">Multi-pass membrane protein</topology>
    </subcellularLocation>
</comment>
<dbReference type="Proteomes" id="UP001595530">
    <property type="component" value="Unassembled WGS sequence"/>
</dbReference>
<dbReference type="InterPro" id="IPR036942">
    <property type="entry name" value="Beta-barrel_TonB_sf"/>
</dbReference>
<keyword evidence="16" id="KW-1185">Reference proteome</keyword>
<evidence type="ECO:0000256" key="7">
    <source>
        <dbReference type="ARBA" id="ARBA00023065"/>
    </source>
</evidence>
<evidence type="ECO:0000256" key="9">
    <source>
        <dbReference type="ARBA" id="ARBA00023136"/>
    </source>
</evidence>
<evidence type="ECO:0000256" key="3">
    <source>
        <dbReference type="ARBA" id="ARBA00022452"/>
    </source>
</evidence>
<evidence type="ECO:0000256" key="4">
    <source>
        <dbReference type="ARBA" id="ARBA00022496"/>
    </source>
</evidence>
<keyword evidence="8 12" id="KW-0798">TonB box</keyword>
<dbReference type="PROSITE" id="PS52016">
    <property type="entry name" value="TONB_DEPENDENT_REC_3"/>
    <property type="match status" value="1"/>
</dbReference>
<evidence type="ECO:0000313" key="16">
    <source>
        <dbReference type="Proteomes" id="UP001595530"/>
    </source>
</evidence>
<keyword evidence="3 11" id="KW-1134">Transmembrane beta strand</keyword>
<keyword evidence="15" id="KW-0675">Receptor</keyword>
<comment type="caution">
    <text evidence="15">The sequence shown here is derived from an EMBL/GenBank/DDBJ whole genome shotgun (WGS) entry which is preliminary data.</text>
</comment>
<organism evidence="15 16">
    <name type="scientific">Undibacterium arcticum</name>
    <dbReference type="NCBI Taxonomy" id="1762892"/>
    <lineage>
        <taxon>Bacteria</taxon>
        <taxon>Pseudomonadati</taxon>
        <taxon>Pseudomonadota</taxon>
        <taxon>Betaproteobacteria</taxon>
        <taxon>Burkholderiales</taxon>
        <taxon>Oxalobacteraceae</taxon>
        <taxon>Undibacterium</taxon>
    </lineage>
</organism>
<evidence type="ECO:0000256" key="5">
    <source>
        <dbReference type="ARBA" id="ARBA00022692"/>
    </source>
</evidence>
<gene>
    <name evidence="15" type="ORF">ACFOFO_10290</name>
</gene>
<evidence type="ECO:0000256" key="10">
    <source>
        <dbReference type="ARBA" id="ARBA00023237"/>
    </source>
</evidence>
<keyword evidence="2 11" id="KW-0813">Transport</keyword>
<evidence type="ECO:0000256" key="2">
    <source>
        <dbReference type="ARBA" id="ARBA00022448"/>
    </source>
</evidence>
<protein>
    <submittedName>
        <fullName evidence="15">TonB-dependent receptor</fullName>
    </submittedName>
</protein>
<feature type="domain" description="TonB-dependent receptor-like beta-barrel" evidence="13">
    <location>
        <begin position="287"/>
        <end position="720"/>
    </location>
</feature>
<dbReference type="RefSeq" id="WP_390322552.1">
    <property type="nucleotide sequence ID" value="NZ_JBHRTP010000028.1"/>
</dbReference>
<proteinExistence type="inferred from homology"/>
<sequence>MKYLTFQRALGPQCNLTRPGGGSMLAALLVASLAHGGVRAEPATETESAAATPAAAASDVTVVSVTAQRRREPVREVPLSVTVLGGEALEQGGNKQLKDFVTLLPGVDYSQAGGGGGGSQITMRGVSTGAQVGPTVSVYVDDVPYGSSTAFAGGSTLSLDLGLFDIERIELLRGPQGTLYGAGAMGGLLKYVTLDPDTKSQAAKLSADVATTEKGGTSTGVQAMANLPIKEGVAAVRLGLYKRNEAGYIHDANHDMRTIDDSTMQGLRASLLVTPSKDTTLRFTAQTQESKRDGGSAEDVDIKTGRPLYGDYVRRLSADEPFRQKYDLLSATIESELGWARFHSITSYQKVDTNGQYDVSNLYVPLLGQAGINNAAYSLPYTFYTRKATQEFRLVSPSSKRFEWLAGAFYTRENSSRSQDLLGLDQAGKPDGALIISSTTPSTYRETALYGNATVYLSDAVDVTLGMRYGRNTQAAYSTNIGILAPPPAPGTSSSENTSTYLATIRYRLSKSDAVYLRAASGYRPGGPLPVFRNPLTGEVLTASTFKSDTLWSYEAGWKSDFLQKRLSLEAAAYYIDWKDIQMFTSVAGFSGIGNASKAKSQGVELTLTARPMEGLNLSAAISAVDARLKTDSADLGGRAGDRLPNSARFSAALQADYRFDYAGHESYVGASMSHVGDRLTSFAASQGMPLYRLPAFTTLDLRAGTALGRYRLGLFVRNLGNVKGQTAAATTLSPLGGPAQVSIMAPRTLGLQLSTEL</sequence>
<dbReference type="InterPro" id="IPR000531">
    <property type="entry name" value="Beta-barrel_TonB"/>
</dbReference>
<evidence type="ECO:0000256" key="1">
    <source>
        <dbReference type="ARBA" id="ARBA00004571"/>
    </source>
</evidence>
<evidence type="ECO:0000256" key="12">
    <source>
        <dbReference type="RuleBase" id="RU003357"/>
    </source>
</evidence>
<evidence type="ECO:0000259" key="14">
    <source>
        <dbReference type="Pfam" id="PF07715"/>
    </source>
</evidence>
<evidence type="ECO:0000256" key="8">
    <source>
        <dbReference type="ARBA" id="ARBA00023077"/>
    </source>
</evidence>
<dbReference type="InterPro" id="IPR039426">
    <property type="entry name" value="TonB-dep_rcpt-like"/>
</dbReference>
<evidence type="ECO:0000313" key="15">
    <source>
        <dbReference type="EMBL" id="MFC3108345.1"/>
    </source>
</evidence>
<dbReference type="PANTHER" id="PTHR32552:SF81">
    <property type="entry name" value="TONB-DEPENDENT OUTER MEMBRANE RECEPTOR"/>
    <property type="match status" value="1"/>
</dbReference>
<dbReference type="PANTHER" id="PTHR32552">
    <property type="entry name" value="FERRICHROME IRON RECEPTOR-RELATED"/>
    <property type="match status" value="1"/>
</dbReference>
<dbReference type="Pfam" id="PF00593">
    <property type="entry name" value="TonB_dep_Rec_b-barrel"/>
    <property type="match status" value="1"/>
</dbReference>
<keyword evidence="7" id="KW-0406">Ion transport</keyword>
<keyword evidence="6" id="KW-0408">Iron</keyword>
<evidence type="ECO:0000259" key="13">
    <source>
        <dbReference type="Pfam" id="PF00593"/>
    </source>
</evidence>
<dbReference type="SUPFAM" id="SSF56935">
    <property type="entry name" value="Porins"/>
    <property type="match status" value="1"/>
</dbReference>
<evidence type="ECO:0000256" key="6">
    <source>
        <dbReference type="ARBA" id="ARBA00023004"/>
    </source>
</evidence>
<dbReference type="InterPro" id="IPR012910">
    <property type="entry name" value="Plug_dom"/>
</dbReference>
<reference evidence="16" key="1">
    <citation type="journal article" date="2019" name="Int. J. Syst. Evol. Microbiol.">
        <title>The Global Catalogue of Microorganisms (GCM) 10K type strain sequencing project: providing services to taxonomists for standard genome sequencing and annotation.</title>
        <authorList>
            <consortium name="The Broad Institute Genomics Platform"/>
            <consortium name="The Broad Institute Genome Sequencing Center for Infectious Disease"/>
            <person name="Wu L."/>
            <person name="Ma J."/>
        </authorList>
    </citation>
    <scope>NUCLEOTIDE SEQUENCE [LARGE SCALE GENOMIC DNA]</scope>
    <source>
        <strain evidence="16">KCTC 42986</strain>
    </source>
</reference>
<comment type="similarity">
    <text evidence="11 12">Belongs to the TonB-dependent receptor family.</text>
</comment>
<keyword evidence="5 11" id="KW-0812">Transmembrane</keyword>